<dbReference type="GO" id="GO:0051082">
    <property type="term" value="F:unfolded protein binding"/>
    <property type="evidence" value="ECO:0007669"/>
    <property type="project" value="InterPro"/>
</dbReference>
<accession>A0A915IDY1</accession>
<dbReference type="InterPro" id="IPR001404">
    <property type="entry name" value="Hsp90_fam"/>
</dbReference>
<proteinExistence type="inferred from homology"/>
<dbReference type="SUPFAM" id="SSF110942">
    <property type="entry name" value="HSP90 C-terminal domain"/>
    <property type="match status" value="1"/>
</dbReference>
<dbReference type="GO" id="GO:0005524">
    <property type="term" value="F:ATP binding"/>
    <property type="evidence" value="ECO:0007669"/>
    <property type="project" value="InterPro"/>
</dbReference>
<organism evidence="3 4">
    <name type="scientific">Romanomermis culicivorax</name>
    <name type="common">Nematode worm</name>
    <dbReference type="NCBI Taxonomy" id="13658"/>
    <lineage>
        <taxon>Eukaryota</taxon>
        <taxon>Metazoa</taxon>
        <taxon>Ecdysozoa</taxon>
        <taxon>Nematoda</taxon>
        <taxon>Enoplea</taxon>
        <taxon>Dorylaimia</taxon>
        <taxon>Mermithida</taxon>
        <taxon>Mermithoidea</taxon>
        <taxon>Mermithidae</taxon>
        <taxon>Romanomermis</taxon>
    </lineage>
</organism>
<dbReference type="GO" id="GO:0016887">
    <property type="term" value="F:ATP hydrolysis activity"/>
    <property type="evidence" value="ECO:0007669"/>
    <property type="project" value="InterPro"/>
</dbReference>
<evidence type="ECO:0000256" key="1">
    <source>
        <dbReference type="ARBA" id="ARBA00008239"/>
    </source>
</evidence>
<dbReference type="AlphaFoldDB" id="A0A915IDY1"/>
<reference evidence="4" key="1">
    <citation type="submission" date="2022-11" db="UniProtKB">
        <authorList>
            <consortium name="WormBaseParasite"/>
        </authorList>
    </citation>
    <scope>IDENTIFICATION</scope>
</reference>
<comment type="similarity">
    <text evidence="1">Belongs to the heat shock protein 90 family.</text>
</comment>
<keyword evidence="2" id="KW-0143">Chaperone</keyword>
<evidence type="ECO:0000313" key="3">
    <source>
        <dbReference type="Proteomes" id="UP000887565"/>
    </source>
</evidence>
<dbReference type="Proteomes" id="UP000887565">
    <property type="component" value="Unplaced"/>
</dbReference>
<dbReference type="InterPro" id="IPR037196">
    <property type="entry name" value="HSP90_C"/>
</dbReference>
<dbReference type="WBParaSite" id="nRc.2.0.1.t11406-RA">
    <property type="protein sequence ID" value="nRc.2.0.1.t11406-RA"/>
    <property type="gene ID" value="nRc.2.0.1.g11406"/>
</dbReference>
<dbReference type="GO" id="GO:0140662">
    <property type="term" value="F:ATP-dependent protein folding chaperone"/>
    <property type="evidence" value="ECO:0007669"/>
    <property type="project" value="InterPro"/>
</dbReference>
<dbReference type="Pfam" id="PF00183">
    <property type="entry name" value="HSP90"/>
    <property type="match status" value="1"/>
</dbReference>
<sequence length="78" mass="8813">GLSKQECESLNKWIQEKLGVSKVNEIKITYKLDSHPCLISVPEMSSARFFLQSQAGHLGLTDDQKFLILKPTLEINPK</sequence>
<keyword evidence="3" id="KW-1185">Reference proteome</keyword>
<evidence type="ECO:0000256" key="2">
    <source>
        <dbReference type="ARBA" id="ARBA00023186"/>
    </source>
</evidence>
<protein>
    <submittedName>
        <fullName evidence="4">Uncharacterized protein</fullName>
    </submittedName>
</protein>
<dbReference type="Gene3D" id="1.20.120.790">
    <property type="entry name" value="Heat shock protein 90, C-terminal domain"/>
    <property type="match status" value="1"/>
</dbReference>
<evidence type="ECO:0000313" key="4">
    <source>
        <dbReference type="WBParaSite" id="nRc.2.0.1.t11406-RA"/>
    </source>
</evidence>
<name>A0A915IDY1_ROMCU</name>